<dbReference type="RefSeq" id="WP_212534603.1">
    <property type="nucleotide sequence ID" value="NZ_JAGTUU010000001.1"/>
</dbReference>
<dbReference type="AlphaFoldDB" id="A0A8J8B5S7"/>
<dbReference type="InterPro" id="IPR011109">
    <property type="entry name" value="DNA_bind_recombinase_dom"/>
</dbReference>
<gene>
    <name evidence="2" type="ORF">KB874_00650</name>
</gene>
<dbReference type="EMBL" id="JAGTUU010000001">
    <property type="protein sequence ID" value="MBS0122627.1"/>
    <property type="molecule type" value="Genomic_DNA"/>
</dbReference>
<comment type="caution">
    <text evidence="2">The sequence shown here is derived from an EMBL/GenBank/DDBJ whole genome shotgun (WGS) entry which is preliminary data.</text>
</comment>
<dbReference type="GO" id="GO:0003677">
    <property type="term" value="F:DNA binding"/>
    <property type="evidence" value="ECO:0007669"/>
    <property type="project" value="InterPro"/>
</dbReference>
<feature type="domain" description="Recombinase" evidence="1">
    <location>
        <begin position="157"/>
        <end position="201"/>
    </location>
</feature>
<proteinExistence type="predicted"/>
<organism evidence="2 3">
    <name type="scientific">Thetidibacter halocola</name>
    <dbReference type="NCBI Taxonomy" id="2827239"/>
    <lineage>
        <taxon>Bacteria</taxon>
        <taxon>Pseudomonadati</taxon>
        <taxon>Pseudomonadota</taxon>
        <taxon>Alphaproteobacteria</taxon>
        <taxon>Rhodobacterales</taxon>
        <taxon>Roseobacteraceae</taxon>
        <taxon>Thetidibacter</taxon>
    </lineage>
</organism>
<keyword evidence="3" id="KW-1185">Reference proteome</keyword>
<name>A0A8J8B5S7_9RHOB</name>
<dbReference type="Pfam" id="PF07508">
    <property type="entry name" value="Recombinase"/>
    <property type="match status" value="1"/>
</dbReference>
<evidence type="ECO:0000313" key="3">
    <source>
        <dbReference type="Proteomes" id="UP000681356"/>
    </source>
</evidence>
<accession>A0A8J8B5S7</accession>
<reference evidence="2" key="1">
    <citation type="submission" date="2021-04" db="EMBL/GenBank/DDBJ databases">
        <authorList>
            <person name="Yoon J."/>
        </authorList>
    </citation>
    <scope>NUCLEOTIDE SEQUENCE</scope>
    <source>
        <strain evidence="2">KMU-90</strain>
    </source>
</reference>
<sequence length="207" mass="23542">MQKAIGFYWTLPVPWARFTTLPEDIDAAAKASRTIRYQREVIRRFAKENKLALVAEKVFLEIAPDRSSRAVFDVLKPLKALCQAEEAILLHVDFARVQGWRSMAPLADWADEHGIRVETVFPGEIVIDSQVFDPHAHFSDWRARQREWSEGKADRLATARAAIERLSVDGLTNRDIAEALNARDIRSATGKPWTAETVRKLRPQKAP</sequence>
<dbReference type="Proteomes" id="UP000681356">
    <property type="component" value="Unassembled WGS sequence"/>
</dbReference>
<dbReference type="GO" id="GO:0000150">
    <property type="term" value="F:DNA strand exchange activity"/>
    <property type="evidence" value="ECO:0007669"/>
    <property type="project" value="InterPro"/>
</dbReference>
<evidence type="ECO:0000259" key="1">
    <source>
        <dbReference type="Pfam" id="PF07508"/>
    </source>
</evidence>
<protein>
    <submittedName>
        <fullName evidence="2">Recombinase family protein</fullName>
    </submittedName>
</protein>
<evidence type="ECO:0000313" key="2">
    <source>
        <dbReference type="EMBL" id="MBS0122627.1"/>
    </source>
</evidence>